<protein>
    <submittedName>
        <fullName evidence="2">Helix-turn-helix domain-containing protein</fullName>
    </submittedName>
</protein>
<dbReference type="RefSeq" id="WP_376848893.1">
    <property type="nucleotide sequence ID" value="NZ_JBHSMF010000003.1"/>
</dbReference>
<proteinExistence type="predicted"/>
<dbReference type="InterPro" id="IPR001387">
    <property type="entry name" value="Cro/C1-type_HTH"/>
</dbReference>
<organism evidence="2 3">
    <name type="scientific">Caenimonas terrae</name>
    <dbReference type="NCBI Taxonomy" id="696074"/>
    <lineage>
        <taxon>Bacteria</taxon>
        <taxon>Pseudomonadati</taxon>
        <taxon>Pseudomonadota</taxon>
        <taxon>Betaproteobacteria</taxon>
        <taxon>Burkholderiales</taxon>
        <taxon>Comamonadaceae</taxon>
        <taxon>Caenimonas</taxon>
    </lineage>
</organism>
<comment type="caution">
    <text evidence="2">The sequence shown here is derived from an EMBL/GenBank/DDBJ whole genome shotgun (WGS) entry which is preliminary data.</text>
</comment>
<accession>A0ABW0N869</accession>
<dbReference type="Proteomes" id="UP001596037">
    <property type="component" value="Unassembled WGS sequence"/>
</dbReference>
<evidence type="ECO:0000259" key="1">
    <source>
        <dbReference type="PROSITE" id="PS50943"/>
    </source>
</evidence>
<dbReference type="Gene3D" id="1.10.260.40">
    <property type="entry name" value="lambda repressor-like DNA-binding domains"/>
    <property type="match status" value="1"/>
</dbReference>
<dbReference type="InterPro" id="IPR010982">
    <property type="entry name" value="Lambda_DNA-bd_dom_sf"/>
</dbReference>
<evidence type="ECO:0000313" key="2">
    <source>
        <dbReference type="EMBL" id="MFC5496861.1"/>
    </source>
</evidence>
<reference evidence="3" key="1">
    <citation type="journal article" date="2019" name="Int. J. Syst. Evol. Microbiol.">
        <title>The Global Catalogue of Microorganisms (GCM) 10K type strain sequencing project: providing services to taxonomists for standard genome sequencing and annotation.</title>
        <authorList>
            <consortium name="The Broad Institute Genomics Platform"/>
            <consortium name="The Broad Institute Genome Sequencing Center for Infectious Disease"/>
            <person name="Wu L."/>
            <person name="Ma J."/>
        </authorList>
    </citation>
    <scope>NUCLEOTIDE SEQUENCE [LARGE SCALE GENOMIC DNA]</scope>
    <source>
        <strain evidence="3">CCUG 57401</strain>
    </source>
</reference>
<dbReference type="Pfam" id="PF01381">
    <property type="entry name" value="HTH_3"/>
    <property type="match status" value="1"/>
</dbReference>
<name>A0ABW0N869_9BURK</name>
<dbReference type="PROSITE" id="PS50943">
    <property type="entry name" value="HTH_CROC1"/>
    <property type="match status" value="1"/>
</dbReference>
<dbReference type="CDD" id="cd00093">
    <property type="entry name" value="HTH_XRE"/>
    <property type="match status" value="1"/>
</dbReference>
<dbReference type="SUPFAM" id="SSF47413">
    <property type="entry name" value="lambda repressor-like DNA-binding domains"/>
    <property type="match status" value="1"/>
</dbReference>
<sequence>MPNIANLLKEEIARVARKEVRAETKGLKNAIAPYRAQIADLKRRTRELELQIKRLGRVTAKVAAAAPGEEPDQRHLRFSAKGLATQRRRLGLSAQAFGALIGASGQSVYKWEEGKTRPRAKHLPAIAALRSIGKKEAAARLAALGK</sequence>
<gene>
    <name evidence="2" type="ORF">ACFPOE_04880</name>
</gene>
<evidence type="ECO:0000313" key="3">
    <source>
        <dbReference type="Proteomes" id="UP001596037"/>
    </source>
</evidence>
<dbReference type="EMBL" id="JBHSMF010000003">
    <property type="protein sequence ID" value="MFC5496861.1"/>
    <property type="molecule type" value="Genomic_DNA"/>
</dbReference>
<feature type="domain" description="HTH cro/C1-type" evidence="1">
    <location>
        <begin position="83"/>
        <end position="129"/>
    </location>
</feature>
<keyword evidence="3" id="KW-1185">Reference proteome</keyword>